<dbReference type="OrthoDB" id="9803211at2"/>
<dbReference type="CDD" id="cd00671">
    <property type="entry name" value="ArgRS_core"/>
    <property type="match status" value="1"/>
</dbReference>
<dbReference type="InterPro" id="IPR009080">
    <property type="entry name" value="tRNAsynth_Ia_anticodon-bd"/>
</dbReference>
<keyword evidence="14" id="KW-1185">Reference proteome</keyword>
<dbReference type="PROSITE" id="PS00178">
    <property type="entry name" value="AA_TRNA_LIGASE_I"/>
    <property type="match status" value="1"/>
</dbReference>
<evidence type="ECO:0000256" key="8">
    <source>
        <dbReference type="ARBA" id="ARBA00049339"/>
    </source>
</evidence>
<gene>
    <name evidence="9" type="primary">argS</name>
    <name evidence="13" type="ORF">EQU50_08005</name>
</gene>
<dbReference type="InterPro" id="IPR014729">
    <property type="entry name" value="Rossmann-like_a/b/a_fold"/>
</dbReference>
<comment type="catalytic activity">
    <reaction evidence="8 9">
        <text>tRNA(Arg) + L-arginine + ATP = L-arginyl-tRNA(Arg) + AMP + diphosphate</text>
        <dbReference type="Rhea" id="RHEA:20301"/>
        <dbReference type="Rhea" id="RHEA-COMP:9658"/>
        <dbReference type="Rhea" id="RHEA-COMP:9673"/>
        <dbReference type="ChEBI" id="CHEBI:30616"/>
        <dbReference type="ChEBI" id="CHEBI:32682"/>
        <dbReference type="ChEBI" id="CHEBI:33019"/>
        <dbReference type="ChEBI" id="CHEBI:78442"/>
        <dbReference type="ChEBI" id="CHEBI:78513"/>
        <dbReference type="ChEBI" id="CHEBI:456215"/>
        <dbReference type="EC" id="6.1.1.19"/>
    </reaction>
</comment>
<dbReference type="EC" id="6.1.1.19" evidence="9"/>
<dbReference type="Pfam" id="PF00750">
    <property type="entry name" value="tRNA-synt_1d"/>
    <property type="match status" value="1"/>
</dbReference>
<reference evidence="13 14" key="1">
    <citation type="submission" date="2018-10" db="EMBL/GenBank/DDBJ databases">
        <title>An updated phylogeny of the Alphaproteobacteria reveals that the parasitic Rickettsiales and Holosporales have independent origins.</title>
        <authorList>
            <person name="Munoz-Gomez S.A."/>
            <person name="Hess S."/>
            <person name="Burger G."/>
            <person name="Lang B.F."/>
            <person name="Susko E."/>
            <person name="Slamovits C.H."/>
            <person name="Roger A.J."/>
        </authorList>
    </citation>
    <scope>NUCLEOTIDE SEQUENCE [LARGE SCALE GENOMIC DNA]</scope>
    <source>
        <strain evidence="13">HOLO01</strain>
    </source>
</reference>
<dbReference type="SUPFAM" id="SSF55190">
    <property type="entry name" value="Arginyl-tRNA synthetase (ArgRS), N-terminal 'additional' domain"/>
    <property type="match status" value="1"/>
</dbReference>
<dbReference type="SUPFAM" id="SSF47323">
    <property type="entry name" value="Anticodon-binding domain of a subclass of class I aminoacyl-tRNA synthetases"/>
    <property type="match status" value="1"/>
</dbReference>
<evidence type="ECO:0000256" key="7">
    <source>
        <dbReference type="ARBA" id="ARBA00023146"/>
    </source>
</evidence>
<dbReference type="Pfam" id="PF03485">
    <property type="entry name" value="Arg_tRNA_synt_N"/>
    <property type="match status" value="1"/>
</dbReference>
<keyword evidence="3 9" id="KW-0436">Ligase</keyword>
<sequence>MNLFPVFHAYIIESIRALNTEDLLPSDWQQKITIEPTRDPSHGDLATNAAMVLAKPLGQSPKDLAQRIASSLLGRPEIIKAEVAGPGFINLTLSPEFWQAQIPTILEKGINYGDAALGANQKVNVEFVSTNPTGPMHAGHGRNAVLGDTVSALLSKVGYDVCREYYVNDAGGQINALARSVYVRYRQACGETISDADFDADMYGADYLVPLAKQIFEQDGPKWLGQPQEVWLDSFREVSVHEMMNLIRQDLEALGVHMNVFTSEKVLAAHNQVQKTLDILQAKGDVYQGTLAPPKDHVIDDWEPRPQTLFKATAYGDDVDRPLCKSDGAWTYFAGDVAYHHNKLDRGFDHLVNIFGADHSGYVKRIQSAVKALTDGQKTVEIKVCQMVNFLDNGVPVRMSKRAGTFITLKEVIERVGKDATRYMMVSRHQDMPIDFDFAKVIEQNRDNPIFYIQYAHARIQSVLRHSREMFPSLTLKITELPLHLLKDDYELAMIKILTNWPRQVEVAAQTREPHRIANFLYDVASTFHGLWNKGKDHTHLRFIDPQDFAQTQARLALITATATVIASGLKLLGITPVQEMR</sequence>
<keyword evidence="7 9" id="KW-0030">Aminoacyl-tRNA synthetase</keyword>
<dbReference type="NCBIfam" id="TIGR00456">
    <property type="entry name" value="argS"/>
    <property type="match status" value="1"/>
</dbReference>
<comment type="subunit">
    <text evidence="9">Monomer.</text>
</comment>
<comment type="similarity">
    <text evidence="1 9 10">Belongs to the class-I aminoacyl-tRNA synthetase family.</text>
</comment>
<dbReference type="Gene3D" id="3.30.1360.70">
    <property type="entry name" value="Arginyl tRNA synthetase N-terminal domain"/>
    <property type="match status" value="1"/>
</dbReference>
<dbReference type="InterPro" id="IPR008909">
    <property type="entry name" value="DALR_anticod-bd"/>
</dbReference>
<dbReference type="InterPro" id="IPR035684">
    <property type="entry name" value="ArgRS_core"/>
</dbReference>
<keyword evidence="6 9" id="KW-0648">Protein biosynthesis</keyword>
<evidence type="ECO:0000256" key="10">
    <source>
        <dbReference type="RuleBase" id="RU363038"/>
    </source>
</evidence>
<dbReference type="PANTHER" id="PTHR11956">
    <property type="entry name" value="ARGINYL-TRNA SYNTHETASE"/>
    <property type="match status" value="1"/>
</dbReference>
<dbReference type="GO" id="GO:0005737">
    <property type="term" value="C:cytoplasm"/>
    <property type="evidence" value="ECO:0007669"/>
    <property type="project" value="UniProtKB-SubCell"/>
</dbReference>
<dbReference type="HAMAP" id="MF_00123">
    <property type="entry name" value="Arg_tRNA_synth"/>
    <property type="match status" value="1"/>
</dbReference>
<dbReference type="PANTHER" id="PTHR11956:SF5">
    <property type="entry name" value="ARGININE--TRNA LIGASE, CYTOPLASMIC"/>
    <property type="match status" value="1"/>
</dbReference>
<evidence type="ECO:0000256" key="3">
    <source>
        <dbReference type="ARBA" id="ARBA00022598"/>
    </source>
</evidence>
<dbReference type="InterPro" id="IPR001412">
    <property type="entry name" value="aa-tRNA-synth_I_CS"/>
</dbReference>
<dbReference type="GO" id="GO:0005524">
    <property type="term" value="F:ATP binding"/>
    <property type="evidence" value="ECO:0007669"/>
    <property type="project" value="UniProtKB-UniRule"/>
</dbReference>
<dbReference type="PRINTS" id="PR01038">
    <property type="entry name" value="TRNASYNTHARG"/>
</dbReference>
<dbReference type="InterPro" id="IPR001278">
    <property type="entry name" value="Arg-tRNA-ligase"/>
</dbReference>
<proteinExistence type="inferred from homology"/>
<evidence type="ECO:0000256" key="5">
    <source>
        <dbReference type="ARBA" id="ARBA00022840"/>
    </source>
</evidence>
<protein>
    <recommendedName>
        <fullName evidence="9">Arginine--tRNA ligase</fullName>
        <ecNumber evidence="9">6.1.1.19</ecNumber>
    </recommendedName>
    <alternativeName>
        <fullName evidence="9">Arginyl-tRNA synthetase</fullName>
        <shortName evidence="9">ArgRS</shortName>
    </alternativeName>
</protein>
<dbReference type="GO" id="GO:0004814">
    <property type="term" value="F:arginine-tRNA ligase activity"/>
    <property type="evidence" value="ECO:0007669"/>
    <property type="project" value="UniProtKB-UniRule"/>
</dbReference>
<evidence type="ECO:0000256" key="9">
    <source>
        <dbReference type="HAMAP-Rule" id="MF_00123"/>
    </source>
</evidence>
<dbReference type="RefSeq" id="WP_130154599.1">
    <property type="nucleotide sequence ID" value="NZ_SCFB01000022.1"/>
</dbReference>
<organism evidence="13 14">
    <name type="scientific">Candidatus Finniella inopinata</name>
    <dbReference type="NCBI Taxonomy" id="1696036"/>
    <lineage>
        <taxon>Bacteria</taxon>
        <taxon>Pseudomonadati</taxon>
        <taxon>Pseudomonadota</taxon>
        <taxon>Alphaproteobacteria</taxon>
        <taxon>Holosporales</taxon>
        <taxon>Candidatus Paracaedibacteraceae</taxon>
        <taxon>Candidatus Finniella</taxon>
    </lineage>
</organism>
<dbReference type="EMBL" id="SCFB01000022">
    <property type="protein sequence ID" value="RZI45216.1"/>
    <property type="molecule type" value="Genomic_DNA"/>
</dbReference>
<evidence type="ECO:0000256" key="4">
    <source>
        <dbReference type="ARBA" id="ARBA00022741"/>
    </source>
</evidence>
<dbReference type="InterPro" id="IPR005148">
    <property type="entry name" value="Arg-tRNA-synth_N"/>
</dbReference>
<keyword evidence="2 9" id="KW-0963">Cytoplasm</keyword>
<dbReference type="SUPFAM" id="SSF52374">
    <property type="entry name" value="Nucleotidylyl transferase"/>
    <property type="match status" value="1"/>
</dbReference>
<feature type="domain" description="Arginyl tRNA synthetase N-terminal" evidence="12">
    <location>
        <begin position="5"/>
        <end position="93"/>
    </location>
</feature>
<keyword evidence="5 9" id="KW-0067">ATP-binding</keyword>
<dbReference type="InterPro" id="IPR036695">
    <property type="entry name" value="Arg-tRNA-synth_N_sf"/>
</dbReference>
<dbReference type="Pfam" id="PF05746">
    <property type="entry name" value="DALR_1"/>
    <property type="match status" value="1"/>
</dbReference>
<comment type="subcellular location">
    <subcellularLocation>
        <location evidence="9">Cytoplasm</location>
    </subcellularLocation>
</comment>
<evidence type="ECO:0000259" key="11">
    <source>
        <dbReference type="SMART" id="SM00836"/>
    </source>
</evidence>
<dbReference type="AlphaFoldDB" id="A0A4Q7DKL2"/>
<accession>A0A4Q7DKL2</accession>
<evidence type="ECO:0000256" key="6">
    <source>
        <dbReference type="ARBA" id="ARBA00022917"/>
    </source>
</evidence>
<name>A0A4Q7DKL2_9PROT</name>
<evidence type="ECO:0000259" key="12">
    <source>
        <dbReference type="SMART" id="SM01016"/>
    </source>
</evidence>
<keyword evidence="4 9" id="KW-0547">Nucleotide-binding</keyword>
<comment type="caution">
    <text evidence="13">The sequence shown here is derived from an EMBL/GenBank/DDBJ whole genome shotgun (WGS) entry which is preliminary data.</text>
</comment>
<dbReference type="SMART" id="SM00836">
    <property type="entry name" value="DALR_1"/>
    <property type="match status" value="1"/>
</dbReference>
<evidence type="ECO:0000313" key="14">
    <source>
        <dbReference type="Proteomes" id="UP000293550"/>
    </source>
</evidence>
<feature type="domain" description="DALR anticodon binding" evidence="11">
    <location>
        <begin position="453"/>
        <end position="581"/>
    </location>
</feature>
<dbReference type="SMART" id="SM01016">
    <property type="entry name" value="Arg_tRNA_synt_N"/>
    <property type="match status" value="1"/>
</dbReference>
<evidence type="ECO:0000313" key="13">
    <source>
        <dbReference type="EMBL" id="RZI45216.1"/>
    </source>
</evidence>
<comment type="caution">
    <text evidence="9">Lacks conserved residue(s) required for the propagation of feature annotation.</text>
</comment>
<dbReference type="Gene3D" id="3.40.50.620">
    <property type="entry name" value="HUPs"/>
    <property type="match status" value="1"/>
</dbReference>
<dbReference type="Gene3D" id="1.10.730.10">
    <property type="entry name" value="Isoleucyl-tRNA Synthetase, Domain 1"/>
    <property type="match status" value="1"/>
</dbReference>
<dbReference type="GO" id="GO:0006420">
    <property type="term" value="P:arginyl-tRNA aminoacylation"/>
    <property type="evidence" value="ECO:0007669"/>
    <property type="project" value="UniProtKB-UniRule"/>
</dbReference>
<evidence type="ECO:0000256" key="1">
    <source>
        <dbReference type="ARBA" id="ARBA00005594"/>
    </source>
</evidence>
<dbReference type="Proteomes" id="UP000293550">
    <property type="component" value="Unassembled WGS sequence"/>
</dbReference>
<evidence type="ECO:0000256" key="2">
    <source>
        <dbReference type="ARBA" id="ARBA00022490"/>
    </source>
</evidence>